<dbReference type="GO" id="GO:0004222">
    <property type="term" value="F:metalloendopeptidase activity"/>
    <property type="evidence" value="ECO:0007669"/>
    <property type="project" value="InterPro"/>
</dbReference>
<dbReference type="InterPro" id="IPR003959">
    <property type="entry name" value="ATPase_AAA_core"/>
</dbReference>
<protein>
    <submittedName>
        <fullName evidence="5">ATP-dependent zinc metalloprotease FTSH 4, mitochondrial</fullName>
    </submittedName>
</protein>
<keyword evidence="1" id="KW-0547">Nucleotide-binding</keyword>
<evidence type="ECO:0000259" key="4">
    <source>
        <dbReference type="Pfam" id="PF01434"/>
    </source>
</evidence>
<feature type="domain" description="ATPase AAA-type core" evidence="3">
    <location>
        <begin position="92"/>
        <end position="131"/>
    </location>
</feature>
<proteinExistence type="inferred from homology"/>
<keyword evidence="5" id="KW-0378">Hydrolase</keyword>
<comment type="similarity">
    <text evidence="1">Belongs to the AAA ATPase family.</text>
</comment>
<dbReference type="GO" id="GO:0005524">
    <property type="term" value="F:ATP binding"/>
    <property type="evidence" value="ECO:0007669"/>
    <property type="project" value="UniProtKB-KW"/>
</dbReference>
<dbReference type="GO" id="GO:0004176">
    <property type="term" value="F:ATP-dependent peptidase activity"/>
    <property type="evidence" value="ECO:0007669"/>
    <property type="project" value="InterPro"/>
</dbReference>
<dbReference type="Pfam" id="PF01434">
    <property type="entry name" value="Peptidase_M41"/>
    <property type="match status" value="1"/>
</dbReference>
<dbReference type="PANTHER" id="PTHR23076">
    <property type="entry name" value="METALLOPROTEASE M41 FTSH"/>
    <property type="match status" value="1"/>
</dbReference>
<dbReference type="InterPro" id="IPR003960">
    <property type="entry name" value="ATPase_AAA_CS"/>
</dbReference>
<dbReference type="AlphaFoldDB" id="A0AAW2MIW7"/>
<dbReference type="InterPro" id="IPR037219">
    <property type="entry name" value="Peptidase_M41-like"/>
</dbReference>
<dbReference type="SUPFAM" id="SSF140990">
    <property type="entry name" value="FtsH protease domain-like"/>
    <property type="match status" value="1"/>
</dbReference>
<evidence type="ECO:0000259" key="3">
    <source>
        <dbReference type="Pfam" id="PF00004"/>
    </source>
</evidence>
<dbReference type="GO" id="GO:0009507">
    <property type="term" value="C:chloroplast"/>
    <property type="evidence" value="ECO:0007669"/>
    <property type="project" value="TreeGrafter"/>
</dbReference>
<dbReference type="Gene3D" id="3.40.50.300">
    <property type="entry name" value="P-loop containing nucleotide triphosphate hydrolases"/>
    <property type="match status" value="2"/>
</dbReference>
<name>A0AAW2MIW7_SESRA</name>
<dbReference type="PROSITE" id="PS00674">
    <property type="entry name" value="AAA"/>
    <property type="match status" value="1"/>
</dbReference>
<evidence type="ECO:0000313" key="5">
    <source>
        <dbReference type="EMBL" id="KAL0330441.1"/>
    </source>
</evidence>
<dbReference type="GO" id="GO:0016887">
    <property type="term" value="F:ATP hydrolysis activity"/>
    <property type="evidence" value="ECO:0007669"/>
    <property type="project" value="InterPro"/>
</dbReference>
<reference evidence="5" key="1">
    <citation type="submission" date="2020-06" db="EMBL/GenBank/DDBJ databases">
        <authorList>
            <person name="Li T."/>
            <person name="Hu X."/>
            <person name="Zhang T."/>
            <person name="Song X."/>
            <person name="Zhang H."/>
            <person name="Dai N."/>
            <person name="Sheng W."/>
            <person name="Hou X."/>
            <person name="Wei L."/>
        </authorList>
    </citation>
    <scope>NUCLEOTIDE SEQUENCE</scope>
    <source>
        <strain evidence="5">G02</strain>
        <tissue evidence="5">Leaf</tissue>
    </source>
</reference>
<comment type="caution">
    <text evidence="5">The sequence shown here is derived from an EMBL/GenBank/DDBJ whole genome shotgun (WGS) entry which is preliminary data.</text>
</comment>
<feature type="region of interest" description="Disordered" evidence="2">
    <location>
        <begin position="305"/>
        <end position="327"/>
    </location>
</feature>
<keyword evidence="5" id="KW-0645">Protease</keyword>
<organism evidence="5">
    <name type="scientific">Sesamum radiatum</name>
    <name type="common">Black benniseed</name>
    <dbReference type="NCBI Taxonomy" id="300843"/>
    <lineage>
        <taxon>Eukaryota</taxon>
        <taxon>Viridiplantae</taxon>
        <taxon>Streptophyta</taxon>
        <taxon>Embryophyta</taxon>
        <taxon>Tracheophyta</taxon>
        <taxon>Spermatophyta</taxon>
        <taxon>Magnoliopsida</taxon>
        <taxon>eudicotyledons</taxon>
        <taxon>Gunneridae</taxon>
        <taxon>Pentapetalae</taxon>
        <taxon>asterids</taxon>
        <taxon>lamiids</taxon>
        <taxon>Lamiales</taxon>
        <taxon>Pedaliaceae</taxon>
        <taxon>Sesamum</taxon>
    </lineage>
</organism>
<keyword evidence="5" id="KW-0482">Metalloprotease</keyword>
<dbReference type="EMBL" id="JACGWJ010000022">
    <property type="protein sequence ID" value="KAL0330441.1"/>
    <property type="molecule type" value="Genomic_DNA"/>
</dbReference>
<dbReference type="GO" id="GO:0006508">
    <property type="term" value="P:proteolysis"/>
    <property type="evidence" value="ECO:0007669"/>
    <property type="project" value="InterPro"/>
</dbReference>
<sequence length="344" mass="36859">MVTAEGGHFKEQLWRTVRSLGMAFLLISGFGALIEDKGIGKVTDGVDEAKAELEEIVHYLRDPKGIKYVDFIAAVLMSWCQASKKRSASWSPATGKTMLARVVSGEAGVLFFSCSGSEFEEVFVGVGARRLLVELDGFKQNEGIIVIAATNFPELLDKALVRLDGLLAILLCQIPMLKGRRQILDSHMSNVLKGEDVDLMIIARRTPGFCVRSCELVHKATIVPRGMALGMVSQLPAKDETSISRKQILSLLDISMGERDAEELIFWESEVSSGVSNDLQQATNLARAMVTSMACANRHGQIVATQSNSQSKAGPPSTPNVAASAAPKAAAAATRAKAIAPVGS</sequence>
<dbReference type="GO" id="GO:0045037">
    <property type="term" value="P:protein import into chloroplast stroma"/>
    <property type="evidence" value="ECO:0007669"/>
    <property type="project" value="TreeGrafter"/>
</dbReference>
<dbReference type="SUPFAM" id="SSF52540">
    <property type="entry name" value="P-loop containing nucleoside triphosphate hydrolases"/>
    <property type="match status" value="1"/>
</dbReference>
<dbReference type="Gene3D" id="1.20.58.760">
    <property type="entry name" value="Peptidase M41"/>
    <property type="match status" value="1"/>
</dbReference>
<dbReference type="PANTHER" id="PTHR23076:SF37">
    <property type="entry name" value="ATP-DEPENDENT ZINC METALLOPROTEASE FTSH 4, MITOCHONDRIAL"/>
    <property type="match status" value="1"/>
</dbReference>
<keyword evidence="1" id="KW-0067">ATP-binding</keyword>
<dbReference type="InterPro" id="IPR027417">
    <property type="entry name" value="P-loop_NTPase"/>
</dbReference>
<gene>
    <name evidence="5" type="ORF">Sradi_5030800</name>
</gene>
<dbReference type="Pfam" id="PF00004">
    <property type="entry name" value="AAA"/>
    <property type="match status" value="1"/>
</dbReference>
<accession>A0AAW2MIW7</accession>
<reference evidence="5" key="2">
    <citation type="journal article" date="2024" name="Plant">
        <title>Genomic evolution and insights into agronomic trait innovations of Sesamum species.</title>
        <authorList>
            <person name="Miao H."/>
            <person name="Wang L."/>
            <person name="Qu L."/>
            <person name="Liu H."/>
            <person name="Sun Y."/>
            <person name="Le M."/>
            <person name="Wang Q."/>
            <person name="Wei S."/>
            <person name="Zheng Y."/>
            <person name="Lin W."/>
            <person name="Duan Y."/>
            <person name="Cao H."/>
            <person name="Xiong S."/>
            <person name="Wang X."/>
            <person name="Wei L."/>
            <person name="Li C."/>
            <person name="Ma Q."/>
            <person name="Ju M."/>
            <person name="Zhao R."/>
            <person name="Li G."/>
            <person name="Mu C."/>
            <person name="Tian Q."/>
            <person name="Mei H."/>
            <person name="Zhang T."/>
            <person name="Gao T."/>
            <person name="Zhang H."/>
        </authorList>
    </citation>
    <scope>NUCLEOTIDE SEQUENCE</scope>
    <source>
        <strain evidence="5">G02</strain>
    </source>
</reference>
<feature type="domain" description="Peptidase M41" evidence="4">
    <location>
        <begin position="210"/>
        <end position="311"/>
    </location>
</feature>
<dbReference type="InterPro" id="IPR000642">
    <property type="entry name" value="Peptidase_M41"/>
</dbReference>
<evidence type="ECO:0000256" key="2">
    <source>
        <dbReference type="SAM" id="MobiDB-lite"/>
    </source>
</evidence>
<evidence type="ECO:0000256" key="1">
    <source>
        <dbReference type="RuleBase" id="RU003651"/>
    </source>
</evidence>